<reference evidence="1 2" key="1">
    <citation type="submission" date="2017-05" db="EMBL/GenBank/DDBJ databases">
        <title>Biotechnological potential of actinobacteria isolated from South African environments.</title>
        <authorList>
            <person name="Le Roes-Hill M."/>
            <person name="Prins A."/>
            <person name="Durrell K.A."/>
        </authorList>
    </citation>
    <scope>NUCLEOTIDE SEQUENCE [LARGE SCALE GENOMIC DNA]</scope>
    <source>
        <strain evidence="1">BS2</strain>
    </source>
</reference>
<keyword evidence="2" id="KW-1185">Reference proteome</keyword>
<organism evidence="1 2">
    <name type="scientific">Gordonia lacunae</name>
    <dbReference type="NCBI Taxonomy" id="417102"/>
    <lineage>
        <taxon>Bacteria</taxon>
        <taxon>Bacillati</taxon>
        <taxon>Actinomycetota</taxon>
        <taxon>Actinomycetes</taxon>
        <taxon>Mycobacteriales</taxon>
        <taxon>Gordoniaceae</taxon>
        <taxon>Gordonia</taxon>
    </lineage>
</organism>
<proteinExistence type="predicted"/>
<accession>A0A2C9ZIV8</accession>
<dbReference type="Proteomes" id="UP000194632">
    <property type="component" value="Unassembled WGS sequence"/>
</dbReference>
<name>A0A2C9ZIV8_9ACTN</name>
<dbReference type="SUPFAM" id="SSF48371">
    <property type="entry name" value="ARM repeat"/>
    <property type="match status" value="1"/>
</dbReference>
<protein>
    <recommendedName>
        <fullName evidence="3">PBS lyase</fullName>
    </recommendedName>
</protein>
<gene>
    <name evidence="1" type="ORF">CA982_14500</name>
</gene>
<evidence type="ECO:0000313" key="2">
    <source>
        <dbReference type="Proteomes" id="UP000194632"/>
    </source>
</evidence>
<comment type="caution">
    <text evidence="1">The sequence shown here is derived from an EMBL/GenBank/DDBJ whole genome shotgun (WGS) entry which is preliminary data.</text>
</comment>
<dbReference type="EMBL" id="NGFO01000016">
    <property type="protein sequence ID" value="OUC77918.1"/>
    <property type="molecule type" value="Genomic_DNA"/>
</dbReference>
<evidence type="ECO:0000313" key="1">
    <source>
        <dbReference type="EMBL" id="OUC77918.1"/>
    </source>
</evidence>
<dbReference type="Gene3D" id="1.25.10.10">
    <property type="entry name" value="Leucine-rich Repeat Variant"/>
    <property type="match status" value="1"/>
</dbReference>
<dbReference type="AlphaFoldDB" id="A0A2C9ZIV8"/>
<sequence length="221" mass="24007">MTATSRRERVYRRLAADLAHAASSPHSDGHLGVADMRRMSCPTCVLVDWLRHVEERSGFTDSSEVDQLRIDLCRSLASTGTRDCGAAEAVIDQFYLQPPVSAEVLTEAAQALRELASRDHHVELSRLAADRALGACRSGILECLTEHGQQQDVHLVADQISDPSVRATAIACLRRFRPTPVHLIGTVEAYLYDPDSAVREAASRTVAVLYAAVFAANSGAI</sequence>
<evidence type="ECO:0008006" key="3">
    <source>
        <dbReference type="Google" id="ProtNLM"/>
    </source>
</evidence>
<dbReference type="InterPro" id="IPR016024">
    <property type="entry name" value="ARM-type_fold"/>
</dbReference>
<dbReference type="InterPro" id="IPR011989">
    <property type="entry name" value="ARM-like"/>
</dbReference>